<dbReference type="EMBL" id="ML210154">
    <property type="protein sequence ID" value="TFK28663.1"/>
    <property type="molecule type" value="Genomic_DNA"/>
</dbReference>
<reference evidence="1 2" key="1">
    <citation type="journal article" date="2019" name="Nat. Ecol. Evol.">
        <title>Megaphylogeny resolves global patterns of mushroom evolution.</title>
        <authorList>
            <person name="Varga T."/>
            <person name="Krizsan K."/>
            <person name="Foldi C."/>
            <person name="Dima B."/>
            <person name="Sanchez-Garcia M."/>
            <person name="Sanchez-Ramirez S."/>
            <person name="Szollosi G.J."/>
            <person name="Szarkandi J.G."/>
            <person name="Papp V."/>
            <person name="Albert L."/>
            <person name="Andreopoulos W."/>
            <person name="Angelini C."/>
            <person name="Antonin V."/>
            <person name="Barry K.W."/>
            <person name="Bougher N.L."/>
            <person name="Buchanan P."/>
            <person name="Buyck B."/>
            <person name="Bense V."/>
            <person name="Catcheside P."/>
            <person name="Chovatia M."/>
            <person name="Cooper J."/>
            <person name="Damon W."/>
            <person name="Desjardin D."/>
            <person name="Finy P."/>
            <person name="Geml J."/>
            <person name="Haridas S."/>
            <person name="Hughes K."/>
            <person name="Justo A."/>
            <person name="Karasinski D."/>
            <person name="Kautmanova I."/>
            <person name="Kiss B."/>
            <person name="Kocsube S."/>
            <person name="Kotiranta H."/>
            <person name="LaButti K.M."/>
            <person name="Lechner B.E."/>
            <person name="Liimatainen K."/>
            <person name="Lipzen A."/>
            <person name="Lukacs Z."/>
            <person name="Mihaltcheva S."/>
            <person name="Morgado L.N."/>
            <person name="Niskanen T."/>
            <person name="Noordeloos M.E."/>
            <person name="Ohm R.A."/>
            <person name="Ortiz-Santana B."/>
            <person name="Ovrebo C."/>
            <person name="Racz N."/>
            <person name="Riley R."/>
            <person name="Savchenko A."/>
            <person name="Shiryaev A."/>
            <person name="Soop K."/>
            <person name="Spirin V."/>
            <person name="Szebenyi C."/>
            <person name="Tomsovsky M."/>
            <person name="Tulloss R.E."/>
            <person name="Uehling J."/>
            <person name="Grigoriev I.V."/>
            <person name="Vagvolgyi C."/>
            <person name="Papp T."/>
            <person name="Martin F.M."/>
            <person name="Miettinen O."/>
            <person name="Hibbett D.S."/>
            <person name="Nagy L.G."/>
        </authorList>
    </citation>
    <scope>NUCLEOTIDE SEQUENCE [LARGE SCALE GENOMIC DNA]</scope>
    <source>
        <strain evidence="1 2">CBS 121175</strain>
    </source>
</reference>
<name>A0A5C3L834_COPMA</name>
<protein>
    <recommendedName>
        <fullName evidence="3">F-box domain-containing protein</fullName>
    </recommendedName>
</protein>
<organism evidence="1 2">
    <name type="scientific">Coprinopsis marcescibilis</name>
    <name type="common">Agaric fungus</name>
    <name type="synonym">Psathyrella marcescibilis</name>
    <dbReference type="NCBI Taxonomy" id="230819"/>
    <lineage>
        <taxon>Eukaryota</taxon>
        <taxon>Fungi</taxon>
        <taxon>Dikarya</taxon>
        <taxon>Basidiomycota</taxon>
        <taxon>Agaricomycotina</taxon>
        <taxon>Agaricomycetes</taxon>
        <taxon>Agaricomycetidae</taxon>
        <taxon>Agaricales</taxon>
        <taxon>Agaricineae</taxon>
        <taxon>Psathyrellaceae</taxon>
        <taxon>Coprinopsis</taxon>
    </lineage>
</organism>
<dbReference type="OrthoDB" id="2788229at2759"/>
<evidence type="ECO:0008006" key="3">
    <source>
        <dbReference type="Google" id="ProtNLM"/>
    </source>
</evidence>
<proteinExistence type="predicted"/>
<evidence type="ECO:0000313" key="1">
    <source>
        <dbReference type="EMBL" id="TFK28663.1"/>
    </source>
</evidence>
<dbReference type="Proteomes" id="UP000307440">
    <property type="component" value="Unassembled WGS sequence"/>
</dbReference>
<gene>
    <name evidence="1" type="ORF">FA15DRAFT_507785</name>
</gene>
<keyword evidence="2" id="KW-1185">Reference proteome</keyword>
<sequence>MACLPPELVQLTIGHLKGDKPALRNASLVCSEFRHPCQKLLFSELDIAVRLSASRVATAPGPRLLALFKESHHLTFYVRKITIDFDSFCPKTCASSDPKLPLALNLIPYGGVREVRLNGVVWEVLQPATQNAIARHLRSPSLHSLSLNLHLHRPTDTVSLPSQNREVSLAVPYHKSERLDSMPIRLKSLRVSIQYPKQLQITSQFLLDKVNNIDLKGLQQFYACTGLDSSAPDVVPIYESTWRLVGGCAGSLEVLGYTPCKLGE</sequence>
<evidence type="ECO:0000313" key="2">
    <source>
        <dbReference type="Proteomes" id="UP000307440"/>
    </source>
</evidence>
<accession>A0A5C3L834</accession>
<dbReference type="AlphaFoldDB" id="A0A5C3L834"/>